<proteinExistence type="predicted"/>
<keyword evidence="4" id="KW-1185">Reference proteome</keyword>
<keyword evidence="2" id="KW-0472">Membrane</keyword>
<dbReference type="EMBL" id="JAPCXB010000016">
    <property type="protein sequence ID" value="KAJ1614833.1"/>
    <property type="molecule type" value="Genomic_DNA"/>
</dbReference>
<name>A0ABQ8PBK9_9CRYT</name>
<evidence type="ECO:0000313" key="4">
    <source>
        <dbReference type="Proteomes" id="UP001071777"/>
    </source>
</evidence>
<evidence type="ECO:0000256" key="2">
    <source>
        <dbReference type="SAM" id="Phobius"/>
    </source>
</evidence>
<reference evidence="3" key="1">
    <citation type="submission" date="2022-10" db="EMBL/GenBank/DDBJ databases">
        <title>Adaptive evolution leads to modifications in subtelomeric GC content in a zoonotic Cryptosporidium species.</title>
        <authorList>
            <person name="Li J."/>
            <person name="Feng Y."/>
            <person name="Xiao L."/>
        </authorList>
    </citation>
    <scope>NUCLEOTIDE SEQUENCE</scope>
    <source>
        <strain evidence="3">25894</strain>
    </source>
</reference>
<accession>A0ABQ8PBK9</accession>
<gene>
    <name evidence="3" type="ORF">OJ252_493</name>
</gene>
<dbReference type="Proteomes" id="UP001071777">
    <property type="component" value="Unassembled WGS sequence"/>
</dbReference>
<protein>
    <submittedName>
        <fullName evidence="3">Uncharacterized protein</fullName>
    </submittedName>
</protein>
<keyword evidence="2" id="KW-0812">Transmembrane</keyword>
<evidence type="ECO:0000256" key="1">
    <source>
        <dbReference type="SAM" id="MobiDB-lite"/>
    </source>
</evidence>
<feature type="transmembrane region" description="Helical" evidence="2">
    <location>
        <begin position="24"/>
        <end position="43"/>
    </location>
</feature>
<keyword evidence="2" id="KW-1133">Transmembrane helix</keyword>
<comment type="caution">
    <text evidence="3">The sequence shown here is derived from an EMBL/GenBank/DDBJ whole genome shotgun (WGS) entry which is preliminary data.</text>
</comment>
<evidence type="ECO:0000313" key="3">
    <source>
        <dbReference type="EMBL" id="KAJ1614833.1"/>
    </source>
</evidence>
<feature type="compositionally biased region" description="Basic and acidic residues" evidence="1">
    <location>
        <begin position="71"/>
        <end position="92"/>
    </location>
</feature>
<sequence>MRESLHEFHAYVRGVFGSVAVDRVLYISSLLVLVAMVSLGYSYRSRIKRERAKRLNDARMREIRESQMKAWEKERVERAKSPEADCDTSKDKEEEESQRKKINKLSWMSTNLNSHMNPHFSHISTYRPSVSKRYPCKKCCG</sequence>
<feature type="region of interest" description="Disordered" evidence="1">
    <location>
        <begin position="71"/>
        <end position="100"/>
    </location>
</feature>
<organism evidence="3 4">
    <name type="scientific">Cryptosporidium canis</name>
    <dbReference type="NCBI Taxonomy" id="195482"/>
    <lineage>
        <taxon>Eukaryota</taxon>
        <taxon>Sar</taxon>
        <taxon>Alveolata</taxon>
        <taxon>Apicomplexa</taxon>
        <taxon>Conoidasida</taxon>
        <taxon>Coccidia</taxon>
        <taxon>Eucoccidiorida</taxon>
        <taxon>Eimeriorina</taxon>
        <taxon>Cryptosporidiidae</taxon>
        <taxon>Cryptosporidium</taxon>
    </lineage>
</organism>